<dbReference type="InterPro" id="IPR036582">
    <property type="entry name" value="Mao_N_sf"/>
</dbReference>
<evidence type="ECO:0000259" key="2">
    <source>
        <dbReference type="Pfam" id="PF07486"/>
    </source>
</evidence>
<gene>
    <name evidence="4" type="ORF">BG53_14875</name>
</gene>
<dbReference type="InterPro" id="IPR011105">
    <property type="entry name" value="Cell_wall_hydrolase_SleB"/>
</dbReference>
<dbReference type="InterPro" id="IPR012854">
    <property type="entry name" value="Cu_amine_oxidase-like_N"/>
</dbReference>
<feature type="domain" description="Cell wall hydrolase SleB" evidence="2">
    <location>
        <begin position="185"/>
        <end position="292"/>
    </location>
</feature>
<reference evidence="4 5" key="1">
    <citation type="submission" date="2014-02" db="EMBL/GenBank/DDBJ databases">
        <title>Genome sequence of Paenibacillus darwinianus reveals adaptive mechanisms for survival in Antarctic soils.</title>
        <authorList>
            <person name="Dsouza M."/>
            <person name="Taylor M.W."/>
            <person name="Turner S.J."/>
            <person name="Aislabie J."/>
        </authorList>
    </citation>
    <scope>NUCLEOTIDE SEQUENCE [LARGE SCALE GENOMIC DNA]</scope>
    <source>
        <strain evidence="4 5">CE1</strain>
    </source>
</reference>
<dbReference type="Pfam" id="PF07833">
    <property type="entry name" value="Cu_amine_oxidN1"/>
    <property type="match status" value="1"/>
</dbReference>
<dbReference type="Gene3D" id="1.10.10.2520">
    <property type="entry name" value="Cell wall hydrolase SleB, domain 1"/>
    <property type="match status" value="1"/>
</dbReference>
<dbReference type="InterPro" id="IPR042047">
    <property type="entry name" value="SleB_dom1"/>
</dbReference>
<evidence type="ECO:0000313" key="5">
    <source>
        <dbReference type="Proteomes" id="UP000053750"/>
    </source>
</evidence>
<evidence type="ECO:0000313" key="4">
    <source>
        <dbReference type="EMBL" id="EXX89757.1"/>
    </source>
</evidence>
<keyword evidence="5" id="KW-1185">Reference proteome</keyword>
<organism evidence="4 5">
    <name type="scientific">Paenibacillus darwinianus</name>
    <dbReference type="NCBI Taxonomy" id="1380763"/>
    <lineage>
        <taxon>Bacteria</taxon>
        <taxon>Bacillati</taxon>
        <taxon>Bacillota</taxon>
        <taxon>Bacilli</taxon>
        <taxon>Bacillales</taxon>
        <taxon>Paenibacillaceae</taxon>
        <taxon>Paenibacillus</taxon>
    </lineage>
</organism>
<evidence type="ECO:0000259" key="3">
    <source>
        <dbReference type="Pfam" id="PF07833"/>
    </source>
</evidence>
<dbReference type="Proteomes" id="UP000053750">
    <property type="component" value="Unassembled WGS sequence"/>
</dbReference>
<feature type="signal peptide" evidence="1">
    <location>
        <begin position="1"/>
        <end position="26"/>
    </location>
</feature>
<accession>A0A9W5S243</accession>
<proteinExistence type="predicted"/>
<keyword evidence="1" id="KW-0732">Signal</keyword>
<dbReference type="GO" id="GO:0016787">
    <property type="term" value="F:hydrolase activity"/>
    <property type="evidence" value="ECO:0007669"/>
    <property type="project" value="InterPro"/>
</dbReference>
<dbReference type="Pfam" id="PF07486">
    <property type="entry name" value="Hydrolase_2"/>
    <property type="match status" value="1"/>
</dbReference>
<feature type="domain" description="Copper amine oxidase-like N-terminal" evidence="3">
    <location>
        <begin position="37"/>
        <end position="145"/>
    </location>
</feature>
<sequence length="293" mass="32457">MRKQLSALAILAALTGTLLNPVGAGASTVTTKTLDIEGTQVKTSILVQNNRQLVPVTFFRYLDADVSWSARYNSAVVRNPSVVMGFPIGTDYVDYELNRNSRWKRAELSTTAVTRAGKVYVPLAYTARMLGMNVRYNANTKQTSISPAWKKGTVTVTAKSAATKAAATQPDIKWLYRITEAEAGGESYKGKVAVAATILNRVKSPEWPDTIKDTIFQVTKYNGKSYYQYSPVLDKRIYSVKPSAETIRAVDEAMRGTDPSYGALVFYNSEKTDNQWVRDRKQTVIIGNHVFAK</sequence>
<feature type="chain" id="PRO_5040980839" evidence="1">
    <location>
        <begin position="27"/>
        <end position="293"/>
    </location>
</feature>
<evidence type="ECO:0000256" key="1">
    <source>
        <dbReference type="SAM" id="SignalP"/>
    </source>
</evidence>
<dbReference type="Gene3D" id="6.20.240.60">
    <property type="match status" value="1"/>
</dbReference>
<protein>
    <submittedName>
        <fullName evidence="4">Peptidoglycan-binding protein</fullName>
    </submittedName>
</protein>
<dbReference type="RefSeq" id="WP_051587578.1">
    <property type="nucleotide sequence ID" value="NZ_KK082177.1"/>
</dbReference>
<dbReference type="EMBL" id="JFHU01000086">
    <property type="protein sequence ID" value="EXX89757.1"/>
    <property type="molecule type" value="Genomic_DNA"/>
</dbReference>
<dbReference type="OrthoDB" id="9785345at2"/>
<dbReference type="SUPFAM" id="SSF55383">
    <property type="entry name" value="Copper amine oxidase, domain N"/>
    <property type="match status" value="1"/>
</dbReference>
<comment type="caution">
    <text evidence="4">The sequence shown here is derived from an EMBL/GenBank/DDBJ whole genome shotgun (WGS) entry which is preliminary data.</text>
</comment>
<dbReference type="AlphaFoldDB" id="A0A9W5S243"/>
<name>A0A9W5S243_9BACL</name>